<reference evidence="1 2" key="1">
    <citation type="journal article" date="2013" name="Genome Announc.">
        <title>Draft Genome Sequence of Arcticibacter svalbardensis Strain MN12-7T, a Member of the Family Sphingobacteriaceae Isolated from an Arctic Soil Sample.</title>
        <authorList>
            <person name="Shivaji S."/>
            <person name="Ara S."/>
            <person name="Prasad S."/>
            <person name="Manasa B.P."/>
            <person name="Begum Z."/>
            <person name="Singh A."/>
            <person name="Kumar Pinnaka A."/>
        </authorList>
    </citation>
    <scope>NUCLEOTIDE SEQUENCE [LARGE SCALE GENOMIC DNA]</scope>
    <source>
        <strain evidence="1 2">MN12-7</strain>
    </source>
</reference>
<accession>R9GPB3</accession>
<evidence type="ECO:0000313" key="2">
    <source>
        <dbReference type="Proteomes" id="UP000014174"/>
    </source>
</evidence>
<organism evidence="1 2">
    <name type="scientific">Arcticibacter svalbardensis MN12-7</name>
    <dbReference type="NCBI Taxonomy" id="1150600"/>
    <lineage>
        <taxon>Bacteria</taxon>
        <taxon>Pseudomonadati</taxon>
        <taxon>Bacteroidota</taxon>
        <taxon>Sphingobacteriia</taxon>
        <taxon>Sphingobacteriales</taxon>
        <taxon>Sphingobacteriaceae</taxon>
        <taxon>Arcticibacter</taxon>
    </lineage>
</organism>
<keyword evidence="2" id="KW-1185">Reference proteome</keyword>
<dbReference type="AlphaFoldDB" id="R9GPB3"/>
<sequence>MGYIALPVAKFDWVTSDQLEQGYMIISKVEHPIARMAFPTTTKRWSLPTKLLVSLQEDRLLSKDA</sequence>
<dbReference type="EMBL" id="AQPN01000110">
    <property type="protein sequence ID" value="EOR93563.1"/>
    <property type="molecule type" value="Genomic_DNA"/>
</dbReference>
<gene>
    <name evidence="1" type="ORF">ADIARSV_3276</name>
</gene>
<name>R9GPB3_9SPHI</name>
<proteinExistence type="predicted"/>
<dbReference type="Proteomes" id="UP000014174">
    <property type="component" value="Unassembled WGS sequence"/>
</dbReference>
<evidence type="ECO:0000313" key="1">
    <source>
        <dbReference type="EMBL" id="EOR93563.1"/>
    </source>
</evidence>
<protein>
    <submittedName>
        <fullName evidence="1">Uncharacterized protein</fullName>
    </submittedName>
</protein>
<comment type="caution">
    <text evidence="1">The sequence shown here is derived from an EMBL/GenBank/DDBJ whole genome shotgun (WGS) entry which is preliminary data.</text>
</comment>